<dbReference type="RefSeq" id="WP_006938006.1">
    <property type="nucleotide sequence ID" value="NZ_AAUW01000018.1"/>
</dbReference>
<dbReference type="OrthoDB" id="244933at2"/>
<dbReference type="GeneID" id="68850240"/>
<keyword evidence="1" id="KW-0472">Membrane</keyword>
<organism evidence="2 3">
    <name type="scientific">Roseibium aggregatum (strain ATCC 25650 / DSM 13394 / JCM 20685 / NBRC 16684 / NCIMB 2208 / IAM 12614 / B1)</name>
    <name type="common">Stappia aggregata</name>
    <dbReference type="NCBI Taxonomy" id="384765"/>
    <lineage>
        <taxon>Bacteria</taxon>
        <taxon>Pseudomonadati</taxon>
        <taxon>Pseudomonadota</taxon>
        <taxon>Alphaproteobacteria</taxon>
        <taxon>Hyphomicrobiales</taxon>
        <taxon>Stappiaceae</taxon>
        <taxon>Roseibium</taxon>
    </lineage>
</organism>
<comment type="caution">
    <text evidence="2">The sequence shown here is derived from an EMBL/GenBank/DDBJ whole genome shotgun (WGS) entry which is preliminary data.</text>
</comment>
<dbReference type="Proteomes" id="UP000004848">
    <property type="component" value="Unassembled WGS sequence"/>
</dbReference>
<proteinExistence type="predicted"/>
<feature type="transmembrane region" description="Helical" evidence="1">
    <location>
        <begin position="34"/>
        <end position="54"/>
    </location>
</feature>
<sequence>MIGSVLFLISGYLAYIEAGHAHWSFKPLEMEWWIVFINFLGCIAFMVASTIAFIPKGAEPVWIGQMSNANLFTGALCFFTDAVLLMIEARMDWEKTAHLSFSSGQAEQSGGVSLS</sequence>
<feature type="transmembrane region" description="Helical" evidence="1">
    <location>
        <begin position="66"/>
        <end position="87"/>
    </location>
</feature>
<keyword evidence="1" id="KW-1133">Transmembrane helix</keyword>
<gene>
    <name evidence="2" type="ORF">SIAM614_30966</name>
</gene>
<evidence type="ECO:0000313" key="3">
    <source>
        <dbReference type="Proteomes" id="UP000004848"/>
    </source>
</evidence>
<protein>
    <recommendedName>
        <fullName evidence="4">YrhK domain-containing protein</fullName>
    </recommendedName>
</protein>
<dbReference type="EMBL" id="AAUW01000018">
    <property type="protein sequence ID" value="EAV41784.1"/>
    <property type="molecule type" value="Genomic_DNA"/>
</dbReference>
<evidence type="ECO:0008006" key="4">
    <source>
        <dbReference type="Google" id="ProtNLM"/>
    </source>
</evidence>
<dbReference type="AlphaFoldDB" id="A0NZA5"/>
<keyword evidence="1" id="KW-0812">Transmembrane</keyword>
<evidence type="ECO:0000313" key="2">
    <source>
        <dbReference type="EMBL" id="EAV41784.1"/>
    </source>
</evidence>
<reference evidence="2 3" key="1">
    <citation type="submission" date="2006-05" db="EMBL/GenBank/DDBJ databases">
        <authorList>
            <person name="King G."/>
            <person name="Ferriera S."/>
            <person name="Johnson J."/>
            <person name="Kravitz S."/>
            <person name="Beeson K."/>
            <person name="Sutton G."/>
            <person name="Rogers Y.-H."/>
            <person name="Friedman R."/>
            <person name="Frazier M."/>
            <person name="Venter J.C."/>
        </authorList>
    </citation>
    <scope>NUCLEOTIDE SEQUENCE [LARGE SCALE GENOMIC DNA]</scope>
    <source>
        <strain evidence="3">ATCC 25650 / DSM 13394 / JCM 20685 / NBRC 16684 / NCIMB 2208 / IAM 12614 / B1</strain>
    </source>
</reference>
<evidence type="ECO:0000256" key="1">
    <source>
        <dbReference type="SAM" id="Phobius"/>
    </source>
</evidence>
<dbReference type="eggNOG" id="ENOG5030Y0T">
    <property type="taxonomic scope" value="Bacteria"/>
</dbReference>
<accession>A0NZA5</accession>
<name>A0NZA5_ROSAI</name>